<name>A0AAW2X973_9LAMI</name>
<protein>
    <submittedName>
        <fullName evidence="1">Uncharacterized protein</fullName>
    </submittedName>
</protein>
<dbReference type="AlphaFoldDB" id="A0AAW2X973"/>
<gene>
    <name evidence="1" type="ORF">Slati_1594800</name>
</gene>
<reference evidence="1" key="2">
    <citation type="journal article" date="2024" name="Plant">
        <title>Genomic evolution and insights into agronomic trait innovations of Sesamum species.</title>
        <authorList>
            <person name="Miao H."/>
            <person name="Wang L."/>
            <person name="Qu L."/>
            <person name="Liu H."/>
            <person name="Sun Y."/>
            <person name="Le M."/>
            <person name="Wang Q."/>
            <person name="Wei S."/>
            <person name="Zheng Y."/>
            <person name="Lin W."/>
            <person name="Duan Y."/>
            <person name="Cao H."/>
            <person name="Xiong S."/>
            <person name="Wang X."/>
            <person name="Wei L."/>
            <person name="Li C."/>
            <person name="Ma Q."/>
            <person name="Ju M."/>
            <person name="Zhao R."/>
            <person name="Li G."/>
            <person name="Mu C."/>
            <person name="Tian Q."/>
            <person name="Mei H."/>
            <person name="Zhang T."/>
            <person name="Gao T."/>
            <person name="Zhang H."/>
        </authorList>
    </citation>
    <scope>NUCLEOTIDE SEQUENCE</scope>
    <source>
        <strain evidence="1">KEN1</strain>
    </source>
</reference>
<organism evidence="1">
    <name type="scientific">Sesamum latifolium</name>
    <dbReference type="NCBI Taxonomy" id="2727402"/>
    <lineage>
        <taxon>Eukaryota</taxon>
        <taxon>Viridiplantae</taxon>
        <taxon>Streptophyta</taxon>
        <taxon>Embryophyta</taxon>
        <taxon>Tracheophyta</taxon>
        <taxon>Spermatophyta</taxon>
        <taxon>Magnoliopsida</taxon>
        <taxon>eudicotyledons</taxon>
        <taxon>Gunneridae</taxon>
        <taxon>Pentapetalae</taxon>
        <taxon>asterids</taxon>
        <taxon>lamiids</taxon>
        <taxon>Lamiales</taxon>
        <taxon>Pedaliaceae</taxon>
        <taxon>Sesamum</taxon>
    </lineage>
</organism>
<dbReference type="EMBL" id="JACGWN010000005">
    <property type="protein sequence ID" value="KAL0450384.1"/>
    <property type="molecule type" value="Genomic_DNA"/>
</dbReference>
<reference evidence="1" key="1">
    <citation type="submission" date="2020-06" db="EMBL/GenBank/DDBJ databases">
        <authorList>
            <person name="Li T."/>
            <person name="Hu X."/>
            <person name="Zhang T."/>
            <person name="Song X."/>
            <person name="Zhang H."/>
            <person name="Dai N."/>
            <person name="Sheng W."/>
            <person name="Hou X."/>
            <person name="Wei L."/>
        </authorList>
    </citation>
    <scope>NUCLEOTIDE SEQUENCE</scope>
    <source>
        <strain evidence="1">KEN1</strain>
        <tissue evidence="1">Leaf</tissue>
    </source>
</reference>
<sequence>MPLFLKFKDYDEIEVPPSSSSRLLAVIHAQWLRELTLITSPPQRPPPPCHVAIHSVAAVPAPYAARPLTGGSRSSAPHSCTWCEYT</sequence>
<proteinExistence type="predicted"/>
<comment type="caution">
    <text evidence="1">The sequence shown here is derived from an EMBL/GenBank/DDBJ whole genome shotgun (WGS) entry which is preliminary data.</text>
</comment>
<accession>A0AAW2X973</accession>
<evidence type="ECO:0000313" key="1">
    <source>
        <dbReference type="EMBL" id="KAL0450384.1"/>
    </source>
</evidence>